<protein>
    <submittedName>
        <fullName evidence="2">Uncharacterized protein</fullName>
    </submittedName>
</protein>
<organism evidence="2 3">
    <name type="scientific">Eleutherodactylus coqui</name>
    <name type="common">Puerto Rican coqui</name>
    <dbReference type="NCBI Taxonomy" id="57060"/>
    <lineage>
        <taxon>Eukaryota</taxon>
        <taxon>Metazoa</taxon>
        <taxon>Chordata</taxon>
        <taxon>Craniata</taxon>
        <taxon>Vertebrata</taxon>
        <taxon>Euteleostomi</taxon>
        <taxon>Amphibia</taxon>
        <taxon>Batrachia</taxon>
        <taxon>Anura</taxon>
        <taxon>Neobatrachia</taxon>
        <taxon>Hyloidea</taxon>
        <taxon>Eleutherodactylidae</taxon>
        <taxon>Eleutherodactylinae</taxon>
        <taxon>Eleutherodactylus</taxon>
        <taxon>Eleutherodactylus</taxon>
    </lineage>
</organism>
<reference evidence="2" key="1">
    <citation type="thesis" date="2020" institute="ProQuest LLC" country="789 East Eisenhower Parkway, Ann Arbor, MI, USA">
        <title>Comparative Genomics and Chromosome Evolution.</title>
        <authorList>
            <person name="Mudd A.B."/>
        </authorList>
    </citation>
    <scope>NUCLEOTIDE SEQUENCE</scope>
    <source>
        <strain evidence="2">HN-11 Male</strain>
        <tissue evidence="2">Kidney and liver</tissue>
    </source>
</reference>
<comment type="caution">
    <text evidence="2">The sequence shown here is derived from an EMBL/GenBank/DDBJ whole genome shotgun (WGS) entry which is preliminary data.</text>
</comment>
<feature type="chain" id="PRO_5035159938" evidence="1">
    <location>
        <begin position="27"/>
        <end position="61"/>
    </location>
</feature>
<evidence type="ECO:0000313" key="2">
    <source>
        <dbReference type="EMBL" id="KAG9461880.1"/>
    </source>
</evidence>
<sequence>MERVGMEGRGGILCLLLLLALPLCKAEDAPGSGAHGGSTSPSYMALHKEILDFTGQAGEYP</sequence>
<keyword evidence="1" id="KW-0732">Signal</keyword>
<dbReference type="Proteomes" id="UP000770717">
    <property type="component" value="Unassembled WGS sequence"/>
</dbReference>
<accession>A0A8J6BEW7</accession>
<evidence type="ECO:0000256" key="1">
    <source>
        <dbReference type="SAM" id="SignalP"/>
    </source>
</evidence>
<proteinExistence type="predicted"/>
<gene>
    <name evidence="2" type="ORF">GDO78_015484</name>
</gene>
<name>A0A8J6BEW7_ELECQ</name>
<feature type="signal peptide" evidence="1">
    <location>
        <begin position="1"/>
        <end position="26"/>
    </location>
</feature>
<evidence type="ECO:0000313" key="3">
    <source>
        <dbReference type="Proteomes" id="UP000770717"/>
    </source>
</evidence>
<dbReference type="EMBL" id="WNTK01015613">
    <property type="protein sequence ID" value="KAG9461880.1"/>
    <property type="molecule type" value="Genomic_DNA"/>
</dbReference>
<dbReference type="AlphaFoldDB" id="A0A8J6BEW7"/>
<keyword evidence="3" id="KW-1185">Reference proteome</keyword>